<evidence type="ECO:0000313" key="4">
    <source>
        <dbReference type="Proteomes" id="UP000030742"/>
    </source>
</evidence>
<sequence>MCKVAMLRREGPKLLHEILTAETEARMKWLRNLKFEIPAEHKTLMPDLPVISAPNFEQKQKRYEEQKRLLTLISVYEMQAKCPVARIIDKI</sequence>
<reference evidence="1 4" key="1">
    <citation type="journal article" date="2013" name="Genome Biol.">
        <title>Draft genome of the mountain pine beetle, Dendroctonus ponderosae Hopkins, a major forest pest.</title>
        <authorList>
            <person name="Keeling C.I."/>
            <person name="Yuen M.M."/>
            <person name="Liao N.Y."/>
            <person name="Docking T.R."/>
            <person name="Chan S.K."/>
            <person name="Taylor G.A."/>
            <person name="Palmquist D.L."/>
            <person name="Jackman S.D."/>
            <person name="Nguyen A."/>
            <person name="Li M."/>
            <person name="Henderson H."/>
            <person name="Janes J.K."/>
            <person name="Zhao Y."/>
            <person name="Pandoh P."/>
            <person name="Moore R."/>
            <person name="Sperling F.A."/>
            <person name="Huber D.P."/>
            <person name="Birol I."/>
            <person name="Jones S.J."/>
            <person name="Bohlmann J."/>
        </authorList>
    </citation>
    <scope>NUCLEOTIDE SEQUENCE</scope>
</reference>
<dbReference type="HOGENOM" id="CLU_2429312_0_0_1"/>
<accession>N6TUA3</accession>
<dbReference type="Proteomes" id="UP000030742">
    <property type="component" value="Unassembled WGS sequence"/>
</dbReference>
<gene>
    <name evidence="3" type="ORF">D910_02483</name>
    <name evidence="2" type="ORF">YQE_01269</name>
    <name evidence="1" type="ORF">YQE_10504</name>
</gene>
<feature type="non-terminal residue" evidence="1">
    <location>
        <position position="1"/>
    </location>
</feature>
<dbReference type="EMBL" id="KB739171">
    <property type="protein sequence ID" value="ENN82354.1"/>
    <property type="molecule type" value="Genomic_DNA"/>
</dbReference>
<organism evidence="1">
    <name type="scientific">Dendroctonus ponderosae</name>
    <name type="common">Mountain pine beetle</name>
    <dbReference type="NCBI Taxonomy" id="77166"/>
    <lineage>
        <taxon>Eukaryota</taxon>
        <taxon>Metazoa</taxon>
        <taxon>Ecdysozoa</taxon>
        <taxon>Arthropoda</taxon>
        <taxon>Hexapoda</taxon>
        <taxon>Insecta</taxon>
        <taxon>Pterygota</taxon>
        <taxon>Neoptera</taxon>
        <taxon>Endopterygota</taxon>
        <taxon>Coleoptera</taxon>
        <taxon>Polyphaga</taxon>
        <taxon>Cucujiformia</taxon>
        <taxon>Curculionidae</taxon>
        <taxon>Scolytinae</taxon>
        <taxon>Dendroctonus</taxon>
    </lineage>
</organism>
<protein>
    <submittedName>
        <fullName evidence="1">Uncharacterized protein</fullName>
    </submittedName>
</protein>
<name>N6TUA3_DENPD</name>
<dbReference type="EMBL" id="KB741208">
    <property type="protein sequence ID" value="ENN72855.1"/>
    <property type="molecule type" value="Genomic_DNA"/>
</dbReference>
<dbReference type="AlphaFoldDB" id="N6TUA3"/>
<dbReference type="EMBL" id="KB631654">
    <property type="protein sequence ID" value="ERL85060.1"/>
    <property type="molecule type" value="Genomic_DNA"/>
</dbReference>
<proteinExistence type="predicted"/>
<evidence type="ECO:0000313" key="1">
    <source>
        <dbReference type="EMBL" id="ENN72855.1"/>
    </source>
</evidence>
<evidence type="ECO:0000313" key="3">
    <source>
        <dbReference type="EMBL" id="ERL85060.1"/>
    </source>
</evidence>
<evidence type="ECO:0000313" key="2">
    <source>
        <dbReference type="EMBL" id="ENN82354.1"/>
    </source>
</evidence>